<dbReference type="Gene3D" id="3.40.50.620">
    <property type="entry name" value="HUPs"/>
    <property type="match status" value="1"/>
</dbReference>
<evidence type="ECO:0008006" key="3">
    <source>
        <dbReference type="Google" id="ProtNLM"/>
    </source>
</evidence>
<accession>A0ABQ5QZA6</accession>
<gene>
    <name evidence="1" type="ORF">Pa4123_51690</name>
</gene>
<keyword evidence="2" id="KW-1185">Reference proteome</keyword>
<evidence type="ECO:0000313" key="1">
    <source>
        <dbReference type="EMBL" id="GLH99893.1"/>
    </source>
</evidence>
<evidence type="ECO:0000313" key="2">
    <source>
        <dbReference type="Proteomes" id="UP001144280"/>
    </source>
</evidence>
<dbReference type="SUPFAM" id="SSF52402">
    <property type="entry name" value="Adenine nucleotide alpha hydrolases-like"/>
    <property type="match status" value="1"/>
</dbReference>
<sequence length="364" mass="40024">MGTLKIRTTAFDAKVDTRPGEPVLEALRRSNLPLAGFLLSDDSGRFVSLAHAIGADDTVTAMSIRNPDFTILNPAVTVHPAGTPVAEIFVPGAQGPELLQFDRQAGIDYIYASFAAVLDKYRAANPGERVVQIALSGGGDGRIVGECAGRYQDEHPDVRFFAVITANGFEDEGGHIKAAVGIAQRFGLTYEVFDESRSAVELGYKTAFEEVLQKYHAMYPADEREVIATLWVQQLNLEIAENAGRRAVIFGFNQEDVIAERLYQMLIGRPLPAYPIRDAKGFHILAPLHRIPKQLIDALDLDNSRDNYARRQPSVSARRSQLYFLAYFIIANFPDLAAGLADPSIVDLGDDPAPQWLLNPRAEQ</sequence>
<reference evidence="1" key="1">
    <citation type="submission" date="2022-12" db="EMBL/GenBank/DDBJ databases">
        <title>New Phytohabitans aurantiacus sp. RD004123 nov., an actinomycete isolated from soil.</title>
        <authorList>
            <person name="Triningsih D.W."/>
            <person name="Harunari E."/>
            <person name="Igarashi Y."/>
        </authorList>
    </citation>
    <scope>NUCLEOTIDE SEQUENCE</scope>
    <source>
        <strain evidence="1">RD004123</strain>
    </source>
</reference>
<organism evidence="1 2">
    <name type="scientific">Phytohabitans aurantiacus</name>
    <dbReference type="NCBI Taxonomy" id="3016789"/>
    <lineage>
        <taxon>Bacteria</taxon>
        <taxon>Bacillati</taxon>
        <taxon>Actinomycetota</taxon>
        <taxon>Actinomycetes</taxon>
        <taxon>Micromonosporales</taxon>
        <taxon>Micromonosporaceae</taxon>
    </lineage>
</organism>
<dbReference type="RefSeq" id="WP_281899853.1">
    <property type="nucleotide sequence ID" value="NZ_BSDI01000029.1"/>
</dbReference>
<dbReference type="InterPro" id="IPR014729">
    <property type="entry name" value="Rossmann-like_a/b/a_fold"/>
</dbReference>
<dbReference type="Proteomes" id="UP001144280">
    <property type="component" value="Unassembled WGS sequence"/>
</dbReference>
<protein>
    <recommendedName>
        <fullName evidence="3">Asparagine synthetase domain-containing protein</fullName>
    </recommendedName>
</protein>
<name>A0ABQ5QZA6_9ACTN</name>
<proteinExistence type="predicted"/>
<comment type="caution">
    <text evidence="1">The sequence shown here is derived from an EMBL/GenBank/DDBJ whole genome shotgun (WGS) entry which is preliminary data.</text>
</comment>
<dbReference type="EMBL" id="BSDI01000029">
    <property type="protein sequence ID" value="GLH99893.1"/>
    <property type="molecule type" value="Genomic_DNA"/>
</dbReference>